<keyword evidence="3" id="KW-1185">Reference proteome</keyword>
<evidence type="ECO:0000313" key="2">
    <source>
        <dbReference type="EMBL" id="QLH06935.1"/>
    </source>
</evidence>
<name>A0A7D5M5I9_9ARCH</name>
<dbReference type="OrthoDB" id="9137at2157"/>
<reference evidence="2 3" key="1">
    <citation type="submission" date="2018-02" db="EMBL/GenBank/DDBJ databases">
        <title>Complete genome of Nitrosopumilus ureaphilus PS0.</title>
        <authorList>
            <person name="Qin W."/>
            <person name="Zheng Y."/>
            <person name="Stahl D.A."/>
        </authorList>
    </citation>
    <scope>NUCLEOTIDE SEQUENCE [LARGE SCALE GENOMIC DNA]</scope>
    <source>
        <strain evidence="2 3">PS0</strain>
    </source>
</reference>
<dbReference type="Gene3D" id="3.10.580.10">
    <property type="entry name" value="CBS-domain"/>
    <property type="match status" value="1"/>
</dbReference>
<dbReference type="GeneID" id="56067934"/>
<protein>
    <recommendedName>
        <fullName evidence="1">CBS domain-containing protein</fullName>
    </recommendedName>
</protein>
<sequence>MESVNKDSLSELTLEELFPDTLTGTNCVFVDKEREVWIATEMCAQHLESTIDALVVQDNGKPIGIVGGYDILDHLRKNPTRDSQYQHETKEIMFKDVPQVSKQTKFKDLMDTWKNSRRAFAIIPNKSGSYSPISARKMLEVGKRYKTDLTISSMPKKKIITFQGDEPLRDIIDLMFNNKTRKLLLGNSNQFISDRTILEGLSRITKFQKDVENFLDVPINKFTFDHIKVITEDIPFDKLCTVMDRMEHPYVCYKDIVVSPWDICLTLSSEGIQKSDVKLEMTKTCPHCGKNIN</sequence>
<dbReference type="SUPFAM" id="SSF54631">
    <property type="entry name" value="CBS-domain pair"/>
    <property type="match status" value="1"/>
</dbReference>
<evidence type="ECO:0000313" key="3">
    <source>
        <dbReference type="Proteomes" id="UP000509478"/>
    </source>
</evidence>
<dbReference type="InterPro" id="IPR046342">
    <property type="entry name" value="CBS_dom_sf"/>
</dbReference>
<dbReference type="KEGG" id="nue:C5F50_07520"/>
<gene>
    <name evidence="2" type="ORF">C5F50_07520</name>
</gene>
<feature type="domain" description="CBS" evidence="1">
    <location>
        <begin position="44"/>
        <end position="76"/>
    </location>
</feature>
<dbReference type="AlphaFoldDB" id="A0A7D5M5I9"/>
<proteinExistence type="predicted"/>
<organism evidence="2 3">
    <name type="scientific">Nitrosopumilus ureiphilus</name>
    <dbReference type="NCBI Taxonomy" id="1470067"/>
    <lineage>
        <taxon>Archaea</taxon>
        <taxon>Nitrososphaerota</taxon>
        <taxon>Nitrososphaeria</taxon>
        <taxon>Nitrosopumilales</taxon>
        <taxon>Nitrosopumilaceae</taxon>
        <taxon>Nitrosopumilus</taxon>
    </lineage>
</organism>
<dbReference type="InterPro" id="IPR000644">
    <property type="entry name" value="CBS_dom"/>
</dbReference>
<dbReference type="Proteomes" id="UP000509478">
    <property type="component" value="Chromosome"/>
</dbReference>
<dbReference type="Pfam" id="PF00571">
    <property type="entry name" value="CBS"/>
    <property type="match status" value="1"/>
</dbReference>
<accession>A0A7D5M5I9</accession>
<dbReference type="EMBL" id="CP026995">
    <property type="protein sequence ID" value="QLH06935.1"/>
    <property type="molecule type" value="Genomic_DNA"/>
</dbReference>
<dbReference type="RefSeq" id="WP_179370799.1">
    <property type="nucleotide sequence ID" value="NZ_CP026995.1"/>
</dbReference>
<evidence type="ECO:0000259" key="1">
    <source>
        <dbReference type="Pfam" id="PF00571"/>
    </source>
</evidence>